<dbReference type="GeneID" id="80558218"/>
<dbReference type="Pfam" id="PF08264">
    <property type="entry name" value="Anticodon_1"/>
    <property type="match status" value="1"/>
</dbReference>
<dbReference type="InterPro" id="IPR009008">
    <property type="entry name" value="Val/Leu/Ile-tRNA-synth_edit"/>
</dbReference>
<dbReference type="InterPro" id="IPR014729">
    <property type="entry name" value="Rossmann-like_a/b/a_fold"/>
</dbReference>
<keyword evidence="6" id="KW-0030">Aminoacyl-tRNA synthetase</keyword>
<keyword evidence="2" id="KW-0436">Ligase</keyword>
<evidence type="ECO:0000259" key="8">
    <source>
        <dbReference type="Pfam" id="PF00133"/>
    </source>
</evidence>
<protein>
    <recommendedName>
        <fullName evidence="1">isoleucine--tRNA ligase</fullName>
        <ecNumber evidence="1">6.1.1.5</ecNumber>
    </recommendedName>
</protein>
<evidence type="ECO:0000313" key="11">
    <source>
        <dbReference type="Proteomes" id="UP001321479"/>
    </source>
</evidence>
<dbReference type="Proteomes" id="UP001321479">
    <property type="component" value="Segment"/>
</dbReference>
<feature type="domain" description="Aminoacyl-tRNA synthetase class Ia" evidence="8">
    <location>
        <begin position="25"/>
        <end position="681"/>
    </location>
</feature>
<reference evidence="10 11" key="1">
    <citation type="submission" date="2021-02" db="EMBL/GenBank/DDBJ databases">
        <title>Cotonvirus japonicus, which uses Golgi apparatus of host cells for its virion factory, phylogenetically links tailed tupanvirus and icosahedral mimivirus.</title>
        <authorList>
            <person name="Takahashi H."/>
            <person name="Fukaya S."/>
            <person name="Song C."/>
            <person name="Murata K."/>
            <person name="Takemura M."/>
        </authorList>
    </citation>
    <scope>NUCLEOTIDE SEQUENCE [LARGE SCALE GENOMIC DNA]</scope>
</reference>
<proteinExistence type="predicted"/>
<dbReference type="PANTHER" id="PTHR42780:SF1">
    <property type="entry name" value="ISOLEUCINE--TRNA LIGASE, CYTOPLASMIC"/>
    <property type="match status" value="1"/>
</dbReference>
<dbReference type="EMBL" id="AP024483">
    <property type="protein sequence ID" value="BCS83013.1"/>
    <property type="molecule type" value="Genomic_DNA"/>
</dbReference>
<dbReference type="PRINTS" id="PR00984">
    <property type="entry name" value="TRNASYNTHILE"/>
</dbReference>
<name>A0ABM7NS79_9VIRU</name>
<dbReference type="InterPro" id="IPR009080">
    <property type="entry name" value="tRNAsynth_Ia_anticodon-bd"/>
</dbReference>
<evidence type="ECO:0000313" key="10">
    <source>
        <dbReference type="EMBL" id="BCS83013.1"/>
    </source>
</evidence>
<dbReference type="Gene3D" id="1.10.730.10">
    <property type="entry name" value="Isoleucyl-tRNA Synthetase, Domain 1"/>
    <property type="match status" value="1"/>
</dbReference>
<evidence type="ECO:0000256" key="7">
    <source>
        <dbReference type="ARBA" id="ARBA00048359"/>
    </source>
</evidence>
<keyword evidence="5" id="KW-0648">Protein biosynthesis</keyword>
<evidence type="ECO:0000256" key="3">
    <source>
        <dbReference type="ARBA" id="ARBA00022741"/>
    </source>
</evidence>
<sequence>MENITEKMQENSWMKTNFSDMEGEIIKFWRENNIVDKILERVNDYPEKVFLDGPPFATGLMHYGHILVSTIKDILNRFFTMSGFKVDKRNSWDCHGVPIEMLAKKIIGYNTKKELLDYGIDKHNDVCRSLVLKCANQWYKDFERIGRWIDIKNEYKTMDTNFMESVIWAFKTLYDKEMIFEGYKVMPYSTGCNTALSHFEAKQNYKDVIDPSVTCMFEIISDEHSNFKLHYDHKTYALAWTTTPWTLPGNMALCTYVNGEIIYLFDKQFQCYILVSKHKFESSLSKLKHQNLNRFEIITRISSDELINMEYKPPFDYYWNRDILVSKPIESRAFRIIADYYVKESGQDSGTGFVHNAGGHGEDDFRVCCLNGIIDKKDISTIINLIDDDGCYVKNVHDYHGIYVKNANQSIIKFLKENKLLFDSKQYTHSYPYCYRTDTPLLYRIVSGWFLGASDEIFREKMLTNNSKINWMPSNIGTNSFDNWLQGSVDWCISRSRYWGTPIPIWKSDDGLEIICVGSINELEKLSGVTGITDLHIEYIDKIKIPSQQGRGMLSRVEGVLDCWFESGSMPYGQIHYPFENKELIDRPLEKSRDYIADFITESRDQTRGWFYTLTVLSTAIFNKPAFKNVIVTGIINGSDGQKMSKNKGNYPDPNILIDKYGADTLRLYLLSTPVVKAESIKFDEQILSKLQQNSVVKIYNMVLFLIEKIELFNDEYPDDPISYPNIIDIQNFNNILDKWIINKTGILFNELFNDFNNYKINTIGAKIIQFIEQMTNWYLKLSRERMKGIASLYIVSQENWRQTTQTLLYVLSKFVVLVCPVMPFICETIYQMLKPYLNNTQESIHFESYPKREEFIIDSTLENKFDIIQEIITMVRELRGINKFDSRRPLEYVEIACKNITVWNTIQDVLEYILIEGNILQVRFSNFDDYVIHKIEANVAQLSSYLKEINEIRNMKKILNAINEMTHDQINEFINNHEIELFGIKFCDDHLMVKFMLKITDTTNITNTKITDNITVKIGTEYTSNVEKEHVVRLINTAIQMHRKKTKLKPWNIIQVYLYTSSDFLKSFIEHNLESLMHKNIKFIKFVDSQNLLKNSTTHDVMNYELIINSIFEKKN</sequence>
<organism evidence="10 11">
    <name type="scientific">Cotonvirus japonicus</name>
    <dbReference type="NCBI Taxonomy" id="2811091"/>
    <lineage>
        <taxon>Viruses</taxon>
        <taxon>Varidnaviria</taxon>
        <taxon>Bamfordvirae</taxon>
        <taxon>Nucleocytoviricota</taxon>
        <taxon>Megaviricetes</taxon>
        <taxon>Imitervirales</taxon>
        <taxon>Mimiviridae</taxon>
        <taxon>Megamimivirinae</taxon>
        <taxon>Cotonvirus</taxon>
        <taxon>Cotonvirus japonicum</taxon>
    </lineage>
</organism>
<dbReference type="InterPro" id="IPR013155">
    <property type="entry name" value="M/V/L/I-tRNA-synth_anticd-bd"/>
</dbReference>
<dbReference type="SUPFAM" id="SSF52374">
    <property type="entry name" value="Nucleotidylyl transferase"/>
    <property type="match status" value="1"/>
</dbReference>
<keyword evidence="3" id="KW-0547">Nucleotide-binding</keyword>
<evidence type="ECO:0000256" key="2">
    <source>
        <dbReference type="ARBA" id="ARBA00022598"/>
    </source>
</evidence>
<evidence type="ECO:0000256" key="6">
    <source>
        <dbReference type="ARBA" id="ARBA00023146"/>
    </source>
</evidence>
<dbReference type="NCBIfam" id="TIGR00392">
    <property type="entry name" value="ileS"/>
    <property type="match status" value="1"/>
</dbReference>
<dbReference type="InterPro" id="IPR002301">
    <property type="entry name" value="Ile-tRNA-ligase"/>
</dbReference>
<keyword evidence="11" id="KW-1185">Reference proteome</keyword>
<evidence type="ECO:0000259" key="9">
    <source>
        <dbReference type="Pfam" id="PF08264"/>
    </source>
</evidence>
<keyword evidence="4" id="KW-0067">ATP-binding</keyword>
<feature type="domain" description="Methionyl/Valyl/Leucyl/Isoleucyl-tRNA synthetase anticodon-binding" evidence="9">
    <location>
        <begin position="738"/>
        <end position="892"/>
    </location>
</feature>
<evidence type="ECO:0000256" key="1">
    <source>
        <dbReference type="ARBA" id="ARBA00013165"/>
    </source>
</evidence>
<evidence type="ECO:0000256" key="4">
    <source>
        <dbReference type="ARBA" id="ARBA00022840"/>
    </source>
</evidence>
<dbReference type="PROSITE" id="PS00178">
    <property type="entry name" value="AA_TRNA_LIGASE_I"/>
    <property type="match status" value="1"/>
</dbReference>
<dbReference type="PANTHER" id="PTHR42780">
    <property type="entry name" value="SOLEUCYL-TRNA SYNTHETASE"/>
    <property type="match status" value="1"/>
</dbReference>
<dbReference type="Gene3D" id="3.40.50.620">
    <property type="entry name" value="HUPs"/>
    <property type="match status" value="2"/>
</dbReference>
<dbReference type="InterPro" id="IPR023586">
    <property type="entry name" value="Ile-tRNA-ligase_type2"/>
</dbReference>
<dbReference type="InterPro" id="IPR001412">
    <property type="entry name" value="aa-tRNA-synth_I_CS"/>
</dbReference>
<comment type="catalytic activity">
    <reaction evidence="7">
        <text>tRNA(Ile) + L-isoleucine + ATP = L-isoleucyl-tRNA(Ile) + AMP + diphosphate</text>
        <dbReference type="Rhea" id="RHEA:11060"/>
        <dbReference type="Rhea" id="RHEA-COMP:9666"/>
        <dbReference type="Rhea" id="RHEA-COMP:9695"/>
        <dbReference type="ChEBI" id="CHEBI:30616"/>
        <dbReference type="ChEBI" id="CHEBI:33019"/>
        <dbReference type="ChEBI" id="CHEBI:58045"/>
        <dbReference type="ChEBI" id="CHEBI:78442"/>
        <dbReference type="ChEBI" id="CHEBI:78528"/>
        <dbReference type="ChEBI" id="CHEBI:456215"/>
        <dbReference type="EC" id="6.1.1.5"/>
    </reaction>
</comment>
<dbReference type="EC" id="6.1.1.5" evidence="1"/>
<dbReference type="RefSeq" id="YP_010841621.1">
    <property type="nucleotide sequence ID" value="NC_079139.1"/>
</dbReference>
<dbReference type="SUPFAM" id="SSF47323">
    <property type="entry name" value="Anticodon-binding domain of a subclass of class I aminoacyl-tRNA synthetases"/>
    <property type="match status" value="1"/>
</dbReference>
<dbReference type="InterPro" id="IPR002300">
    <property type="entry name" value="aa-tRNA-synth_Ia"/>
</dbReference>
<dbReference type="Pfam" id="PF00133">
    <property type="entry name" value="tRNA-synt_1"/>
    <property type="match status" value="1"/>
</dbReference>
<evidence type="ECO:0000256" key="5">
    <source>
        <dbReference type="ARBA" id="ARBA00022917"/>
    </source>
</evidence>
<dbReference type="SUPFAM" id="SSF50677">
    <property type="entry name" value="ValRS/IleRS/LeuRS editing domain"/>
    <property type="match status" value="1"/>
</dbReference>
<accession>A0ABM7NS79</accession>